<feature type="region of interest" description="Disordered" evidence="6">
    <location>
        <begin position="1"/>
        <end position="45"/>
    </location>
</feature>
<keyword evidence="7" id="KW-0812">Transmembrane</keyword>
<dbReference type="OrthoDB" id="690068at2759"/>
<keyword evidence="10" id="KW-1185">Reference proteome</keyword>
<evidence type="ECO:0000259" key="8">
    <source>
        <dbReference type="PROSITE" id="PS50888"/>
    </source>
</evidence>
<reference evidence="9" key="1">
    <citation type="submission" date="2020-07" db="EMBL/GenBank/DDBJ databases">
        <title>Ethylene signaling mediates host invasion by parasitic plants.</title>
        <authorList>
            <person name="Yoshida S."/>
        </authorList>
    </citation>
    <scope>NUCLEOTIDE SEQUENCE</scope>
    <source>
        <strain evidence="9">Okayama</strain>
    </source>
</reference>
<dbReference type="Proteomes" id="UP000653305">
    <property type="component" value="Unassembled WGS sequence"/>
</dbReference>
<evidence type="ECO:0000256" key="5">
    <source>
        <dbReference type="SAM" id="Coils"/>
    </source>
</evidence>
<dbReference type="GO" id="GO:0080090">
    <property type="term" value="P:regulation of primary metabolic process"/>
    <property type="evidence" value="ECO:0007669"/>
    <property type="project" value="UniProtKB-ARBA"/>
</dbReference>
<accession>A0A830BJF6</accession>
<sequence length="225" mass="25600">MQQVNNPLPSYHEDNSVVRSQGLNTKNSENAKRPTKKKTRTRQPEQVYEHILAERRRREQLSQLFIALSAIVPGLKKTDKTSILGDAIEYLKNLKQRVQNLEQKSARKQAMDSGVTVKKSQLFVEDEEESKSGGSDEPEIEVRVVNNNILIRIHCGKQKGILANLLAKVESLNMVVVNTNVTPFGNSALDITIIAEVTYFTHVTKYFYFSIFNVAYILLLHQFIL</sequence>
<dbReference type="Gene3D" id="4.10.280.10">
    <property type="entry name" value="Helix-loop-helix DNA-binding domain"/>
    <property type="match status" value="1"/>
</dbReference>
<dbReference type="SMART" id="SM00353">
    <property type="entry name" value="HLH"/>
    <property type="match status" value="1"/>
</dbReference>
<dbReference type="InterPro" id="IPR011598">
    <property type="entry name" value="bHLH_dom"/>
</dbReference>
<keyword evidence="3" id="KW-0804">Transcription</keyword>
<proteinExistence type="predicted"/>
<dbReference type="GO" id="GO:0046983">
    <property type="term" value="F:protein dimerization activity"/>
    <property type="evidence" value="ECO:0007669"/>
    <property type="project" value="InterPro"/>
</dbReference>
<dbReference type="PROSITE" id="PS50888">
    <property type="entry name" value="BHLH"/>
    <property type="match status" value="1"/>
</dbReference>
<dbReference type="Pfam" id="PF22754">
    <property type="entry name" value="bHLH-TF_ACT-like_plant"/>
    <property type="match status" value="1"/>
</dbReference>
<evidence type="ECO:0000256" key="7">
    <source>
        <dbReference type="SAM" id="Phobius"/>
    </source>
</evidence>
<keyword evidence="5" id="KW-0175">Coiled coil</keyword>
<feature type="coiled-coil region" evidence="5">
    <location>
        <begin position="84"/>
        <end position="111"/>
    </location>
</feature>
<feature type="transmembrane region" description="Helical" evidence="7">
    <location>
        <begin position="206"/>
        <end position="224"/>
    </location>
</feature>
<protein>
    <submittedName>
        <fullName evidence="9">Transcription factor bhlh19</fullName>
    </submittedName>
</protein>
<dbReference type="GO" id="GO:0005634">
    <property type="term" value="C:nucleus"/>
    <property type="evidence" value="ECO:0007669"/>
    <property type="project" value="UniProtKB-SubCell"/>
</dbReference>
<dbReference type="InterPro" id="IPR052610">
    <property type="entry name" value="bHLH_transcription_regulator"/>
</dbReference>
<evidence type="ECO:0000313" key="9">
    <source>
        <dbReference type="EMBL" id="GFP87527.1"/>
    </source>
</evidence>
<organism evidence="9 10">
    <name type="scientific">Phtheirospermum japonicum</name>
    <dbReference type="NCBI Taxonomy" id="374723"/>
    <lineage>
        <taxon>Eukaryota</taxon>
        <taxon>Viridiplantae</taxon>
        <taxon>Streptophyta</taxon>
        <taxon>Embryophyta</taxon>
        <taxon>Tracheophyta</taxon>
        <taxon>Spermatophyta</taxon>
        <taxon>Magnoliopsida</taxon>
        <taxon>eudicotyledons</taxon>
        <taxon>Gunneridae</taxon>
        <taxon>Pentapetalae</taxon>
        <taxon>asterids</taxon>
        <taxon>lamiids</taxon>
        <taxon>Lamiales</taxon>
        <taxon>Orobanchaceae</taxon>
        <taxon>Orobanchaceae incertae sedis</taxon>
        <taxon>Phtheirospermum</taxon>
    </lineage>
</organism>
<keyword evidence="2" id="KW-0805">Transcription regulation</keyword>
<keyword evidence="7" id="KW-1133">Transmembrane helix</keyword>
<gene>
    <name evidence="9" type="ORF">PHJA_000896400</name>
</gene>
<feature type="compositionally biased region" description="Polar residues" evidence="6">
    <location>
        <begin position="17"/>
        <end position="28"/>
    </location>
</feature>
<feature type="domain" description="BHLH" evidence="8">
    <location>
        <begin position="45"/>
        <end position="94"/>
    </location>
</feature>
<dbReference type="Pfam" id="PF00010">
    <property type="entry name" value="HLH"/>
    <property type="match status" value="1"/>
</dbReference>
<evidence type="ECO:0000256" key="2">
    <source>
        <dbReference type="ARBA" id="ARBA00023015"/>
    </source>
</evidence>
<dbReference type="InterPro" id="IPR054502">
    <property type="entry name" value="bHLH-TF_ACT-like_plant"/>
</dbReference>
<dbReference type="PANTHER" id="PTHR45959">
    <property type="entry name" value="BHLH TRANSCRIPTION FACTOR"/>
    <property type="match status" value="1"/>
</dbReference>
<keyword evidence="4" id="KW-0539">Nucleus</keyword>
<dbReference type="AlphaFoldDB" id="A0A830BJF6"/>
<dbReference type="SUPFAM" id="SSF47459">
    <property type="entry name" value="HLH, helix-loop-helix DNA-binding domain"/>
    <property type="match status" value="1"/>
</dbReference>
<evidence type="ECO:0000256" key="3">
    <source>
        <dbReference type="ARBA" id="ARBA00023163"/>
    </source>
</evidence>
<evidence type="ECO:0000256" key="1">
    <source>
        <dbReference type="ARBA" id="ARBA00004123"/>
    </source>
</evidence>
<comment type="caution">
    <text evidence="9">The sequence shown here is derived from an EMBL/GenBank/DDBJ whole genome shotgun (WGS) entry which is preliminary data.</text>
</comment>
<dbReference type="PANTHER" id="PTHR45959:SF2">
    <property type="entry name" value="BHLH TRANSCRIPTION FACTOR"/>
    <property type="match status" value="1"/>
</dbReference>
<name>A0A830BJF6_9LAMI</name>
<dbReference type="InterPro" id="IPR036638">
    <property type="entry name" value="HLH_DNA-bd_sf"/>
</dbReference>
<dbReference type="EMBL" id="BMAC01000146">
    <property type="protein sequence ID" value="GFP87527.1"/>
    <property type="molecule type" value="Genomic_DNA"/>
</dbReference>
<evidence type="ECO:0000256" key="6">
    <source>
        <dbReference type="SAM" id="MobiDB-lite"/>
    </source>
</evidence>
<comment type="subcellular location">
    <subcellularLocation>
        <location evidence="1">Nucleus</location>
    </subcellularLocation>
</comment>
<keyword evidence="7" id="KW-0472">Membrane</keyword>
<evidence type="ECO:0000256" key="4">
    <source>
        <dbReference type="ARBA" id="ARBA00023242"/>
    </source>
</evidence>
<evidence type="ECO:0000313" key="10">
    <source>
        <dbReference type="Proteomes" id="UP000653305"/>
    </source>
</evidence>